<gene>
    <name evidence="1" type="ORF">GCM10011614_32270</name>
</gene>
<dbReference type="Proteomes" id="UP000648075">
    <property type="component" value="Unassembled WGS sequence"/>
</dbReference>
<accession>A0A918UJP5</accession>
<reference evidence="1" key="2">
    <citation type="submission" date="2020-09" db="EMBL/GenBank/DDBJ databases">
        <authorList>
            <person name="Sun Q."/>
            <person name="Kim S."/>
        </authorList>
    </citation>
    <scope>NUCLEOTIDE SEQUENCE</scope>
    <source>
        <strain evidence="1">KCTC 32255</strain>
    </source>
</reference>
<dbReference type="EMBL" id="BMZA01000019">
    <property type="protein sequence ID" value="GGZ14838.1"/>
    <property type="molecule type" value="Genomic_DNA"/>
</dbReference>
<evidence type="ECO:0000313" key="1">
    <source>
        <dbReference type="EMBL" id="GGZ14838.1"/>
    </source>
</evidence>
<organism evidence="1 2">
    <name type="scientific">Novosphingobium colocasiae</name>
    <dbReference type="NCBI Taxonomy" id="1256513"/>
    <lineage>
        <taxon>Bacteria</taxon>
        <taxon>Pseudomonadati</taxon>
        <taxon>Pseudomonadota</taxon>
        <taxon>Alphaproteobacteria</taxon>
        <taxon>Sphingomonadales</taxon>
        <taxon>Sphingomonadaceae</taxon>
        <taxon>Novosphingobium</taxon>
    </lineage>
</organism>
<comment type="caution">
    <text evidence="1">The sequence shown here is derived from an EMBL/GenBank/DDBJ whole genome shotgun (WGS) entry which is preliminary data.</text>
</comment>
<evidence type="ECO:0000313" key="2">
    <source>
        <dbReference type="Proteomes" id="UP000648075"/>
    </source>
</evidence>
<proteinExistence type="predicted"/>
<name>A0A918UJP5_9SPHN</name>
<protein>
    <submittedName>
        <fullName evidence="1">Uncharacterized protein</fullName>
    </submittedName>
</protein>
<dbReference type="AlphaFoldDB" id="A0A918UJP5"/>
<sequence>MRFGMYVTVGAPTCCAGTVREAARRDDRNIQLPSGFLKQGEQVKVLIPRRTAFLRSAPDNSVRTSLLREKRLFQRFSHVIGCQTGVLDPLDIAQRIAVAGRDELTFAF</sequence>
<reference evidence="1" key="1">
    <citation type="journal article" date="2014" name="Int. J. Syst. Evol. Microbiol.">
        <title>Complete genome sequence of Corynebacterium casei LMG S-19264T (=DSM 44701T), isolated from a smear-ripened cheese.</title>
        <authorList>
            <consortium name="US DOE Joint Genome Institute (JGI-PGF)"/>
            <person name="Walter F."/>
            <person name="Albersmeier A."/>
            <person name="Kalinowski J."/>
            <person name="Ruckert C."/>
        </authorList>
    </citation>
    <scope>NUCLEOTIDE SEQUENCE</scope>
    <source>
        <strain evidence="1">KCTC 32255</strain>
    </source>
</reference>
<keyword evidence="2" id="KW-1185">Reference proteome</keyword>